<dbReference type="OrthoDB" id="10021675at2759"/>
<keyword evidence="2" id="KW-1185">Reference proteome</keyword>
<dbReference type="AlphaFoldDB" id="A0A3P7QYU5"/>
<accession>A0A3P7QYU5</accession>
<evidence type="ECO:0000313" key="1">
    <source>
        <dbReference type="EMBL" id="VDN36086.1"/>
    </source>
</evidence>
<gene>
    <name evidence="1" type="ORF">DILT_LOCUS16944</name>
</gene>
<dbReference type="EMBL" id="UYRU01088229">
    <property type="protein sequence ID" value="VDN36086.1"/>
    <property type="molecule type" value="Genomic_DNA"/>
</dbReference>
<reference evidence="1 2" key="1">
    <citation type="submission" date="2018-11" db="EMBL/GenBank/DDBJ databases">
        <authorList>
            <consortium name="Pathogen Informatics"/>
        </authorList>
    </citation>
    <scope>NUCLEOTIDE SEQUENCE [LARGE SCALE GENOMIC DNA]</scope>
</reference>
<sequence>MGTGRLPIRNVHQIDVFRPQNMMEAYRAAVGVSELSRILVEMATMSEGMFSGFFFSFSLPHRFCTILAPQLCLLYLLSEVFCNC</sequence>
<name>A0A3P7QYU5_DIBLA</name>
<protein>
    <submittedName>
        <fullName evidence="1">Uncharacterized protein</fullName>
    </submittedName>
</protein>
<dbReference type="Proteomes" id="UP000281553">
    <property type="component" value="Unassembled WGS sequence"/>
</dbReference>
<organism evidence="1 2">
    <name type="scientific">Dibothriocephalus latus</name>
    <name type="common">Fish tapeworm</name>
    <name type="synonym">Diphyllobothrium latum</name>
    <dbReference type="NCBI Taxonomy" id="60516"/>
    <lineage>
        <taxon>Eukaryota</taxon>
        <taxon>Metazoa</taxon>
        <taxon>Spiralia</taxon>
        <taxon>Lophotrochozoa</taxon>
        <taxon>Platyhelminthes</taxon>
        <taxon>Cestoda</taxon>
        <taxon>Eucestoda</taxon>
        <taxon>Diphyllobothriidea</taxon>
        <taxon>Diphyllobothriidae</taxon>
        <taxon>Dibothriocephalus</taxon>
    </lineage>
</organism>
<evidence type="ECO:0000313" key="2">
    <source>
        <dbReference type="Proteomes" id="UP000281553"/>
    </source>
</evidence>
<proteinExistence type="predicted"/>